<sequence>MNSSTSRSLPVLLVPGRPGTPLLWAPLRAALEEAGLPVVAVDADWAGPGPLVLRSVFDRTVRCAAEAMADSGTPAVHLVGHGQGGELVSRLASGPLSGVTATAVTVAARHPQQPVATQAGPRSERCVVRRLAVVRRRPLPRWLSYYSDVDPVAPPTVARLAPSVVGAVVTNHLIPGRGHLALCQDERLVRSIVHELASTEGPPGAGAVLCEQAG</sequence>
<gene>
    <name evidence="1" type="ORF">J2S63_000172</name>
</gene>
<organism evidence="1 2">
    <name type="scientific">Nocardioides marmoribigeumensis</name>
    <dbReference type="NCBI Taxonomy" id="433649"/>
    <lineage>
        <taxon>Bacteria</taxon>
        <taxon>Bacillati</taxon>
        <taxon>Actinomycetota</taxon>
        <taxon>Actinomycetes</taxon>
        <taxon>Propionibacteriales</taxon>
        <taxon>Nocardioidaceae</taxon>
        <taxon>Nocardioides</taxon>
    </lineage>
</organism>
<dbReference type="SUPFAM" id="SSF53474">
    <property type="entry name" value="alpha/beta-Hydrolases"/>
    <property type="match status" value="1"/>
</dbReference>
<keyword evidence="2" id="KW-1185">Reference proteome</keyword>
<dbReference type="EMBL" id="JAVDYG010000001">
    <property type="protein sequence ID" value="MDR7360619.1"/>
    <property type="molecule type" value="Genomic_DNA"/>
</dbReference>
<proteinExistence type="predicted"/>
<protein>
    <submittedName>
        <fullName evidence="1">Pimeloyl-ACP methyl ester carboxylesterase</fullName>
    </submittedName>
</protein>
<accession>A0ABU2BTE2</accession>
<dbReference type="Proteomes" id="UP001183648">
    <property type="component" value="Unassembled WGS sequence"/>
</dbReference>
<name>A0ABU2BTE2_9ACTN</name>
<evidence type="ECO:0000313" key="2">
    <source>
        <dbReference type="Proteomes" id="UP001183648"/>
    </source>
</evidence>
<comment type="caution">
    <text evidence="1">The sequence shown here is derived from an EMBL/GenBank/DDBJ whole genome shotgun (WGS) entry which is preliminary data.</text>
</comment>
<dbReference type="InterPro" id="IPR029058">
    <property type="entry name" value="AB_hydrolase_fold"/>
</dbReference>
<dbReference type="RefSeq" id="WP_310297347.1">
    <property type="nucleotide sequence ID" value="NZ_BAAAPS010000011.1"/>
</dbReference>
<dbReference type="Gene3D" id="3.40.50.1820">
    <property type="entry name" value="alpha/beta hydrolase"/>
    <property type="match status" value="1"/>
</dbReference>
<evidence type="ECO:0000313" key="1">
    <source>
        <dbReference type="EMBL" id="MDR7360619.1"/>
    </source>
</evidence>
<reference evidence="1 2" key="1">
    <citation type="submission" date="2023-07" db="EMBL/GenBank/DDBJ databases">
        <title>Sequencing the genomes of 1000 actinobacteria strains.</title>
        <authorList>
            <person name="Klenk H.-P."/>
        </authorList>
    </citation>
    <scope>NUCLEOTIDE SEQUENCE [LARGE SCALE GENOMIC DNA]</scope>
    <source>
        <strain evidence="1 2">DSM 19426</strain>
    </source>
</reference>